<dbReference type="CDD" id="cd01167">
    <property type="entry name" value="bac_FRK"/>
    <property type="match status" value="1"/>
</dbReference>
<dbReference type="RefSeq" id="WP_007066185.1">
    <property type="nucleotide sequence ID" value="NZ_DS022272.1"/>
</dbReference>
<dbReference type="GO" id="GO:0016301">
    <property type="term" value="F:kinase activity"/>
    <property type="evidence" value="ECO:0007669"/>
    <property type="project" value="UniProtKB-KW"/>
</dbReference>
<name>Q0G804_9HYPH</name>
<dbReference type="SUPFAM" id="SSF53613">
    <property type="entry name" value="Ribokinase-like"/>
    <property type="match status" value="1"/>
</dbReference>
<dbReference type="InterPro" id="IPR011611">
    <property type="entry name" value="PfkB_dom"/>
</dbReference>
<reference evidence="7 8" key="1">
    <citation type="journal article" date="2010" name="J. Bacteriol.">
        <title>Genome sequence of Fulvimarina pelagi HTCC2506T, a Mn(II)-oxidizing alphaproteobacterium possessing an aerobic anoxygenic photosynthetic gene cluster and Xanthorhodopsin.</title>
        <authorList>
            <person name="Kang I."/>
            <person name="Oh H.M."/>
            <person name="Lim S.I."/>
            <person name="Ferriera S."/>
            <person name="Giovannoni S.J."/>
            <person name="Cho J.C."/>
        </authorList>
    </citation>
    <scope>NUCLEOTIDE SEQUENCE [LARGE SCALE GENOMIC DNA]</scope>
    <source>
        <strain evidence="7 8">HTCC2506</strain>
    </source>
</reference>
<feature type="domain" description="Carbohydrate kinase PfkB" evidence="6">
    <location>
        <begin position="4"/>
        <end position="305"/>
    </location>
</feature>
<dbReference type="STRING" id="217511.GCA_001463845_01600"/>
<comment type="caution">
    <text evidence="7">The sequence shown here is derived from an EMBL/GenBank/DDBJ whole genome shotgun (WGS) entry which is preliminary data.</text>
</comment>
<dbReference type="InterPro" id="IPR050306">
    <property type="entry name" value="PfkB_Carbo_kinase"/>
</dbReference>
<evidence type="ECO:0000256" key="5">
    <source>
        <dbReference type="ARBA" id="ARBA00022840"/>
    </source>
</evidence>
<keyword evidence="8" id="KW-1185">Reference proteome</keyword>
<dbReference type="GO" id="GO:0005524">
    <property type="term" value="F:ATP binding"/>
    <property type="evidence" value="ECO:0007669"/>
    <property type="project" value="UniProtKB-KW"/>
</dbReference>
<dbReference type="EMBL" id="AATP01000001">
    <property type="protein sequence ID" value="EAU42210.1"/>
    <property type="molecule type" value="Genomic_DNA"/>
</dbReference>
<proteinExistence type="inferred from homology"/>
<evidence type="ECO:0000256" key="1">
    <source>
        <dbReference type="ARBA" id="ARBA00010688"/>
    </source>
</evidence>
<protein>
    <submittedName>
        <fullName evidence="7">Fructokinase</fullName>
    </submittedName>
</protein>
<sequence>MYLSCGDALFDLFGEKEGDDVAAIDLAGRVGGSPLNVALGIARLGHPTGFFTKISSDVFGRRLARFMDQEKIDRRYSIPTERHTTLAIVSLDETGTAVYDFYIEGTADRSIETSELPRTLDDVVGIHLASYATVTEPTASALSALAKRESAKKFISYDPNIRLSIEPDVEVWRAKVAQLVAQSTLVKASEEDLELLYPGRSIEDVQADWLALGPELVVITLGGKGAKAASRSGLRAFEESQRITVVDTVGAGDTFQAGLIVWLMENHRLSRTGLAECSETDLHAMLSFAMKAAAVTCSRQGADLPRRADLGLSPL</sequence>
<dbReference type="eggNOG" id="COG0524">
    <property type="taxonomic scope" value="Bacteria"/>
</dbReference>
<evidence type="ECO:0000313" key="7">
    <source>
        <dbReference type="EMBL" id="EAU42210.1"/>
    </source>
</evidence>
<keyword evidence="3" id="KW-0547">Nucleotide-binding</keyword>
<accession>Q0G804</accession>
<dbReference type="Gene3D" id="3.40.1190.20">
    <property type="match status" value="1"/>
</dbReference>
<keyword evidence="4 7" id="KW-0418">Kinase</keyword>
<dbReference type="AlphaFoldDB" id="Q0G804"/>
<evidence type="ECO:0000256" key="4">
    <source>
        <dbReference type="ARBA" id="ARBA00022777"/>
    </source>
</evidence>
<evidence type="ECO:0000256" key="3">
    <source>
        <dbReference type="ARBA" id="ARBA00022741"/>
    </source>
</evidence>
<keyword evidence="5" id="KW-0067">ATP-binding</keyword>
<dbReference type="Pfam" id="PF00294">
    <property type="entry name" value="PfkB"/>
    <property type="match status" value="1"/>
</dbReference>
<dbReference type="PANTHER" id="PTHR43085:SF1">
    <property type="entry name" value="PSEUDOURIDINE KINASE-RELATED"/>
    <property type="match status" value="1"/>
</dbReference>
<organism evidence="7 8">
    <name type="scientific">Fulvimarina pelagi HTCC2506</name>
    <dbReference type="NCBI Taxonomy" id="314231"/>
    <lineage>
        <taxon>Bacteria</taxon>
        <taxon>Pseudomonadati</taxon>
        <taxon>Pseudomonadota</taxon>
        <taxon>Alphaproteobacteria</taxon>
        <taxon>Hyphomicrobiales</taxon>
        <taxon>Aurantimonadaceae</taxon>
        <taxon>Fulvimarina</taxon>
    </lineage>
</organism>
<evidence type="ECO:0000256" key="2">
    <source>
        <dbReference type="ARBA" id="ARBA00022679"/>
    </source>
</evidence>
<evidence type="ECO:0000313" key="8">
    <source>
        <dbReference type="Proteomes" id="UP000004310"/>
    </source>
</evidence>
<dbReference type="InterPro" id="IPR029056">
    <property type="entry name" value="Ribokinase-like"/>
</dbReference>
<dbReference type="Proteomes" id="UP000004310">
    <property type="component" value="Unassembled WGS sequence"/>
</dbReference>
<keyword evidence="2" id="KW-0808">Transferase</keyword>
<comment type="similarity">
    <text evidence="1">Belongs to the carbohydrate kinase PfkB family.</text>
</comment>
<dbReference type="HOGENOM" id="CLU_027634_6_2_5"/>
<dbReference type="InterPro" id="IPR002173">
    <property type="entry name" value="Carboh/pur_kinase_PfkB_CS"/>
</dbReference>
<dbReference type="PROSITE" id="PS00584">
    <property type="entry name" value="PFKB_KINASES_2"/>
    <property type="match status" value="1"/>
</dbReference>
<dbReference type="PANTHER" id="PTHR43085">
    <property type="entry name" value="HEXOKINASE FAMILY MEMBER"/>
    <property type="match status" value="1"/>
</dbReference>
<gene>
    <name evidence="7" type="ORF">FP2506_05211</name>
</gene>
<evidence type="ECO:0000259" key="6">
    <source>
        <dbReference type="Pfam" id="PF00294"/>
    </source>
</evidence>